<gene>
    <name evidence="1" type="ORF">VAE063_740003</name>
</gene>
<accession>A0ABM9FLA3</accession>
<dbReference type="Proteomes" id="UP001152658">
    <property type="component" value="Unassembled WGS sequence"/>
</dbReference>
<name>A0ABM9FLA3_9VIBR</name>
<sequence length="173" mass="20016">MYAICKKEAVERWLDEEYRKWQPNDGVGEGKWLLGNEERIAKSCLGAFMKGENPFSPMPIDFTREGYIRKLEPAYKCLFSIYRGKRKSHLINDYGKQHTSALDEWLVTTLSGEYIFSESMFKIANGGVSADPKRSNSQTVELMLRVLEIGVIYQFGEVKLCEEHEHPIDRIKN</sequence>
<dbReference type="EMBL" id="CALYLK010000113">
    <property type="protein sequence ID" value="CAH8208233.1"/>
    <property type="molecule type" value="Genomic_DNA"/>
</dbReference>
<keyword evidence="2" id="KW-1185">Reference proteome</keyword>
<protein>
    <submittedName>
        <fullName evidence="1">Uncharacterized protein</fullName>
    </submittedName>
</protein>
<comment type="caution">
    <text evidence="1">The sequence shown here is derived from an EMBL/GenBank/DDBJ whole genome shotgun (WGS) entry which is preliminary data.</text>
</comment>
<evidence type="ECO:0000313" key="1">
    <source>
        <dbReference type="EMBL" id="CAH8208233.1"/>
    </source>
</evidence>
<evidence type="ECO:0000313" key="2">
    <source>
        <dbReference type="Proteomes" id="UP001152658"/>
    </source>
</evidence>
<organism evidence="1 2">
    <name type="scientific">Vibrio aestuarianus</name>
    <dbReference type="NCBI Taxonomy" id="28171"/>
    <lineage>
        <taxon>Bacteria</taxon>
        <taxon>Pseudomonadati</taxon>
        <taxon>Pseudomonadota</taxon>
        <taxon>Gammaproteobacteria</taxon>
        <taxon>Vibrionales</taxon>
        <taxon>Vibrionaceae</taxon>
        <taxon>Vibrio</taxon>
    </lineage>
</organism>
<proteinExistence type="predicted"/>
<reference evidence="1" key="1">
    <citation type="submission" date="2022-06" db="EMBL/GenBank/DDBJ databases">
        <authorList>
            <person name="Goudenege D."/>
            <person name="Le Roux F."/>
        </authorList>
    </citation>
    <scope>NUCLEOTIDE SEQUENCE</scope>
    <source>
        <strain evidence="1">12-063</strain>
    </source>
</reference>